<evidence type="ECO:0000259" key="4">
    <source>
        <dbReference type="Pfam" id="PF12894"/>
    </source>
</evidence>
<dbReference type="InterPro" id="IPR024977">
    <property type="entry name" value="Apc4-like_WD40_dom"/>
</dbReference>
<comment type="caution">
    <text evidence="5">The sequence shown here is derived from an EMBL/GenBank/DDBJ whole genome shotgun (WGS) entry which is preliminary data.</text>
</comment>
<dbReference type="InterPro" id="IPR015943">
    <property type="entry name" value="WD40/YVTN_repeat-like_dom_sf"/>
</dbReference>
<dbReference type="EMBL" id="MCFI01000016">
    <property type="protein sequence ID" value="ORY79017.1"/>
    <property type="molecule type" value="Genomic_DNA"/>
</dbReference>
<protein>
    <submittedName>
        <fullName evidence="5">WD40-repeat-containing domain protein</fullName>
    </submittedName>
</protein>
<dbReference type="PROSITE" id="PS50082">
    <property type="entry name" value="WD_REPEATS_2"/>
    <property type="match status" value="2"/>
</dbReference>
<evidence type="ECO:0000256" key="1">
    <source>
        <dbReference type="ARBA" id="ARBA00022574"/>
    </source>
</evidence>
<dbReference type="Pfam" id="PF12894">
    <property type="entry name" value="ANAPC4_WD40"/>
    <property type="match status" value="1"/>
</dbReference>
<evidence type="ECO:0000313" key="5">
    <source>
        <dbReference type="EMBL" id="ORY79017.1"/>
    </source>
</evidence>
<keyword evidence="6" id="KW-1185">Reference proteome</keyword>
<dbReference type="Pfam" id="PF00400">
    <property type="entry name" value="WD40"/>
    <property type="match status" value="2"/>
</dbReference>
<dbReference type="InterPro" id="IPR001680">
    <property type="entry name" value="WD40_rpt"/>
</dbReference>
<keyword evidence="2" id="KW-0677">Repeat</keyword>
<gene>
    <name evidence="5" type="ORF">BCR37DRAFT_370294</name>
</gene>
<dbReference type="STRING" id="56484.A0A1Y2F5T1"/>
<accession>A0A1Y2F5T1</accession>
<dbReference type="Proteomes" id="UP000193685">
    <property type="component" value="Unassembled WGS sequence"/>
</dbReference>
<dbReference type="RefSeq" id="XP_040723649.1">
    <property type="nucleotide sequence ID" value="XM_040868327.1"/>
</dbReference>
<feature type="domain" description="Anaphase-promoting complex subunit 4-like WD40" evidence="4">
    <location>
        <begin position="152"/>
        <end position="242"/>
    </location>
</feature>
<name>A0A1Y2F5T1_PROLT</name>
<evidence type="ECO:0000313" key="6">
    <source>
        <dbReference type="Proteomes" id="UP000193685"/>
    </source>
</evidence>
<dbReference type="Gene3D" id="2.130.10.10">
    <property type="entry name" value="YVTN repeat-like/Quinoprotein amine dehydrogenase"/>
    <property type="match status" value="1"/>
</dbReference>
<dbReference type="OrthoDB" id="10251741at2759"/>
<keyword evidence="1 3" id="KW-0853">WD repeat</keyword>
<dbReference type="PANTHER" id="PTHR19848:SF8">
    <property type="entry name" value="F-BOX AND WD REPEAT DOMAIN CONTAINING 7"/>
    <property type="match status" value="1"/>
</dbReference>
<dbReference type="AlphaFoldDB" id="A0A1Y2F5T1"/>
<dbReference type="SMART" id="SM00320">
    <property type="entry name" value="WD40"/>
    <property type="match status" value="6"/>
</dbReference>
<reference evidence="5 6" key="1">
    <citation type="submission" date="2016-07" db="EMBL/GenBank/DDBJ databases">
        <title>Pervasive Adenine N6-methylation of Active Genes in Fungi.</title>
        <authorList>
            <consortium name="DOE Joint Genome Institute"/>
            <person name="Mondo S.J."/>
            <person name="Dannebaum R.O."/>
            <person name="Kuo R.C."/>
            <person name="Labutti K."/>
            <person name="Haridas S."/>
            <person name="Kuo A."/>
            <person name="Salamov A."/>
            <person name="Ahrendt S.R."/>
            <person name="Lipzen A."/>
            <person name="Sullivan W."/>
            <person name="Andreopoulos W.B."/>
            <person name="Clum A."/>
            <person name="Lindquist E."/>
            <person name="Daum C."/>
            <person name="Ramamoorthy G.K."/>
            <person name="Gryganskyi A."/>
            <person name="Culley D."/>
            <person name="Magnuson J.K."/>
            <person name="James T.Y."/>
            <person name="O'Malley M.A."/>
            <person name="Stajich J.E."/>
            <person name="Spatafora J.W."/>
            <person name="Visel A."/>
            <person name="Grigoriev I.V."/>
        </authorList>
    </citation>
    <scope>NUCLEOTIDE SEQUENCE [LARGE SCALE GENOMIC DNA]</scope>
    <source>
        <strain evidence="5 6">12-1054</strain>
    </source>
</reference>
<proteinExistence type="predicted"/>
<feature type="repeat" description="WD" evidence="3">
    <location>
        <begin position="11"/>
        <end position="52"/>
    </location>
</feature>
<feature type="repeat" description="WD" evidence="3">
    <location>
        <begin position="187"/>
        <end position="228"/>
    </location>
</feature>
<sequence length="268" mass="28161">MALNFLVSNERDGHIGDIFAVSAAPDGAVLYSAGADGALRQWNAESQELLSTHDAAEDPLWRVALSPDAQTLACSTASGTLRVYGLASPMTTPTLDATLPTRSQFGMCIAYSPDGGSICTGHKGGDIYLFDTVAGKLRHTLAGQSATVRAVAFSPGSSLIAAAGDGPCITIHDTRSGEQRKSLLYTSAQRQSAITSLAWNQTGELLLTASTDGKVKVWHVERGECLCTLTESTGPVFTACWAKRGKLEGFVVGGAESKLRFYLPTTAT</sequence>
<organism evidence="5 6">
    <name type="scientific">Protomyces lactucae-debilis</name>
    <dbReference type="NCBI Taxonomy" id="2754530"/>
    <lineage>
        <taxon>Eukaryota</taxon>
        <taxon>Fungi</taxon>
        <taxon>Dikarya</taxon>
        <taxon>Ascomycota</taxon>
        <taxon>Taphrinomycotina</taxon>
        <taxon>Taphrinomycetes</taxon>
        <taxon>Taphrinales</taxon>
        <taxon>Protomycetaceae</taxon>
        <taxon>Protomyces</taxon>
    </lineage>
</organism>
<dbReference type="PANTHER" id="PTHR19848">
    <property type="entry name" value="WD40 REPEAT PROTEIN"/>
    <property type="match status" value="1"/>
</dbReference>
<dbReference type="OMA" id="LDSSMCL"/>
<dbReference type="InterPro" id="IPR036322">
    <property type="entry name" value="WD40_repeat_dom_sf"/>
</dbReference>
<dbReference type="GeneID" id="63784926"/>
<evidence type="ECO:0000256" key="2">
    <source>
        <dbReference type="ARBA" id="ARBA00022737"/>
    </source>
</evidence>
<dbReference type="SUPFAM" id="SSF50978">
    <property type="entry name" value="WD40 repeat-like"/>
    <property type="match status" value="1"/>
</dbReference>
<dbReference type="PROSITE" id="PS50294">
    <property type="entry name" value="WD_REPEATS_REGION"/>
    <property type="match status" value="2"/>
</dbReference>
<dbReference type="CDD" id="cd00200">
    <property type="entry name" value="WD40"/>
    <property type="match status" value="1"/>
</dbReference>
<evidence type="ECO:0000256" key="3">
    <source>
        <dbReference type="PROSITE-ProRule" id="PRU00221"/>
    </source>
</evidence>